<evidence type="ECO:0000313" key="1">
    <source>
        <dbReference type="EMBL" id="BBH03308.1"/>
    </source>
</evidence>
<dbReference type="PANTHER" id="PTHR31960">
    <property type="entry name" value="F-BOX PROTEIN PP2-A15"/>
    <property type="match status" value="1"/>
</dbReference>
<proteinExistence type="predicted"/>
<sequence length="178" mass="20177">MDPVGALPLQSKPSLGDLPESCAALILVIWTHRRFANWRSSIGLFVELLGLTSFGNRNCLPIIKLLLEKCSVMVWKIWVKEMFIRGFVSLILSMMTVWLDKSTGSVCLSISSKGLAITGIDDRRYWNHIQTEESSFNDISVLMHDAELWKFVVVIVCGTCFLFLEEEGGERREEEGVY</sequence>
<dbReference type="PANTHER" id="PTHR31960:SF22">
    <property type="entry name" value="F-BOX PROTEIN PP2-A12"/>
    <property type="match status" value="1"/>
</dbReference>
<gene>
    <name evidence="1" type="ORF">Prudu_014145</name>
</gene>
<dbReference type="Pfam" id="PF14299">
    <property type="entry name" value="PP2"/>
    <property type="match status" value="1"/>
</dbReference>
<name>A0A4Y1RHE3_PRUDU</name>
<dbReference type="AlphaFoldDB" id="A0A4Y1RHE3"/>
<protein>
    <submittedName>
        <fullName evidence="1">Phloem protein 2-A12</fullName>
    </submittedName>
</protein>
<dbReference type="InterPro" id="IPR025886">
    <property type="entry name" value="PP2-like"/>
</dbReference>
<accession>A0A4Y1RHE3</accession>
<dbReference type="EMBL" id="AP019301">
    <property type="protein sequence ID" value="BBH03308.1"/>
    <property type="molecule type" value="Genomic_DNA"/>
</dbReference>
<organism evidence="1">
    <name type="scientific">Prunus dulcis</name>
    <name type="common">Almond</name>
    <name type="synonym">Amygdalus dulcis</name>
    <dbReference type="NCBI Taxonomy" id="3755"/>
    <lineage>
        <taxon>Eukaryota</taxon>
        <taxon>Viridiplantae</taxon>
        <taxon>Streptophyta</taxon>
        <taxon>Embryophyta</taxon>
        <taxon>Tracheophyta</taxon>
        <taxon>Spermatophyta</taxon>
        <taxon>Magnoliopsida</taxon>
        <taxon>eudicotyledons</taxon>
        <taxon>Gunneridae</taxon>
        <taxon>Pentapetalae</taxon>
        <taxon>rosids</taxon>
        <taxon>fabids</taxon>
        <taxon>Rosales</taxon>
        <taxon>Rosaceae</taxon>
        <taxon>Amygdaloideae</taxon>
        <taxon>Amygdaleae</taxon>
        <taxon>Prunus</taxon>
    </lineage>
</organism>
<reference evidence="1" key="1">
    <citation type="journal article" date="2019" name="Science">
        <title>Mutation of a bHLH transcription factor allowed almond domestication.</title>
        <authorList>
            <person name="Sanchez-Perez R."/>
            <person name="Pavan S."/>
            <person name="Mazzeo R."/>
            <person name="Moldovan C."/>
            <person name="Aiese Cigliano R."/>
            <person name="Del Cueto J."/>
            <person name="Ricciardi F."/>
            <person name="Lotti C."/>
            <person name="Ricciardi L."/>
            <person name="Dicenta F."/>
            <person name="Lopez-Marques R.L."/>
            <person name="Lindberg Moller B."/>
        </authorList>
    </citation>
    <scope>NUCLEOTIDE SEQUENCE</scope>
</reference>